<reference evidence="2" key="1">
    <citation type="submission" date="2022-11" db="UniProtKB">
        <authorList>
            <consortium name="WormBaseParasite"/>
        </authorList>
    </citation>
    <scope>IDENTIFICATION</scope>
</reference>
<evidence type="ECO:0000313" key="2">
    <source>
        <dbReference type="WBParaSite" id="ES5_v2.g20111.t1"/>
    </source>
</evidence>
<accession>A0AC34FRP8</accession>
<evidence type="ECO:0000313" key="1">
    <source>
        <dbReference type="Proteomes" id="UP000887579"/>
    </source>
</evidence>
<protein>
    <submittedName>
        <fullName evidence="2">Methyltransferase domain-containing protein</fullName>
    </submittedName>
</protein>
<sequence length="243" mass="28049">MKRCTKPLAPLVPPTPLIFSPIKNYPASDEIDQNVLNLYRQQIHERQQYLQNVPESSDYFLLYNILVPEVFCRDLVRIGFIGDGGKWICNPSSVQSLPECVVYSLGIHNEPTFEESFQNLTNLKCMLRSLDKDEQNETTMNRISVVDGTFMKATIAGKRNESMNHYTLKDVMETFNDKRVDILKIDIEGAEFDIQEELISVPMCQLLIEIHGNSARHTLQLLHKLSKNGFFLFSYEINGRYHE</sequence>
<dbReference type="WBParaSite" id="ES5_v2.g20111.t1">
    <property type="protein sequence ID" value="ES5_v2.g20111.t1"/>
    <property type="gene ID" value="ES5_v2.g20111"/>
</dbReference>
<proteinExistence type="predicted"/>
<dbReference type="Proteomes" id="UP000887579">
    <property type="component" value="Unplaced"/>
</dbReference>
<organism evidence="1 2">
    <name type="scientific">Panagrolaimus sp. ES5</name>
    <dbReference type="NCBI Taxonomy" id="591445"/>
    <lineage>
        <taxon>Eukaryota</taxon>
        <taxon>Metazoa</taxon>
        <taxon>Ecdysozoa</taxon>
        <taxon>Nematoda</taxon>
        <taxon>Chromadorea</taxon>
        <taxon>Rhabditida</taxon>
        <taxon>Tylenchina</taxon>
        <taxon>Panagrolaimomorpha</taxon>
        <taxon>Panagrolaimoidea</taxon>
        <taxon>Panagrolaimidae</taxon>
        <taxon>Panagrolaimus</taxon>
    </lineage>
</organism>
<name>A0AC34FRP8_9BILA</name>